<dbReference type="AlphaFoldDB" id="A0A4Z0PTU8"/>
<evidence type="ECO:0000313" key="1">
    <source>
        <dbReference type="EMBL" id="TGE20905.1"/>
    </source>
</evidence>
<dbReference type="Proteomes" id="UP000298471">
    <property type="component" value="Unassembled WGS sequence"/>
</dbReference>
<dbReference type="RefSeq" id="WP_135399293.1">
    <property type="nucleotide sequence ID" value="NZ_SRMB01000009.1"/>
</dbReference>
<name>A0A4Z0PTU8_9BACT</name>
<protein>
    <submittedName>
        <fullName evidence="1">Uncharacterized protein</fullName>
    </submittedName>
</protein>
<dbReference type="OrthoDB" id="886795at2"/>
<dbReference type="EMBL" id="SRMB01000009">
    <property type="protein sequence ID" value="TGE20905.1"/>
    <property type="molecule type" value="Genomic_DNA"/>
</dbReference>
<accession>A0A4Z0PTU8</accession>
<keyword evidence="2" id="KW-1185">Reference proteome</keyword>
<reference evidence="1 2" key="1">
    <citation type="submission" date="2019-04" db="EMBL/GenBank/DDBJ databases">
        <authorList>
            <person name="Feng G."/>
            <person name="Zhang J."/>
            <person name="Zhu H."/>
        </authorList>
    </citation>
    <scope>NUCLEOTIDE SEQUENCE [LARGE SCALE GENOMIC DNA]</scope>
    <source>
        <strain evidence="1 2">9PBR-1</strain>
    </source>
</reference>
<evidence type="ECO:0000313" key="2">
    <source>
        <dbReference type="Proteomes" id="UP000298471"/>
    </source>
</evidence>
<proteinExistence type="predicted"/>
<comment type="caution">
    <text evidence="1">The sequence shown here is derived from an EMBL/GenBank/DDBJ whole genome shotgun (WGS) entry which is preliminary data.</text>
</comment>
<sequence>MPISHYGFRALPFEQQLAVIWQEGTFLATRWEEEDAINLYHMGTFFAEVYYDPDTNELLRTGAFTSTRCLENYTCYIQLDDLAI</sequence>
<gene>
    <name evidence="1" type="ORF">E5K02_25220</name>
</gene>
<organism evidence="1 2">
    <name type="scientific">Hymenobacter metallicola</name>
    <dbReference type="NCBI Taxonomy" id="2563114"/>
    <lineage>
        <taxon>Bacteria</taxon>
        <taxon>Pseudomonadati</taxon>
        <taxon>Bacteroidota</taxon>
        <taxon>Cytophagia</taxon>
        <taxon>Cytophagales</taxon>
        <taxon>Hymenobacteraceae</taxon>
        <taxon>Hymenobacter</taxon>
    </lineage>
</organism>